<reference evidence="1 2" key="1">
    <citation type="journal article" date="2015" name="Stand. Genomic Sci.">
        <title>Genomic Encyclopedia of Bacterial and Archaeal Type Strains, Phase III: the genomes of soil and plant-associated and newly described type strains.</title>
        <authorList>
            <person name="Whitman W.B."/>
            <person name="Woyke T."/>
            <person name="Klenk H.P."/>
            <person name="Zhou Y."/>
            <person name="Lilburn T.G."/>
            <person name="Beck B.J."/>
            <person name="De Vos P."/>
            <person name="Vandamme P."/>
            <person name="Eisen J.A."/>
            <person name="Garrity G."/>
            <person name="Hugenholtz P."/>
            <person name="Kyrpides N.C."/>
        </authorList>
    </citation>
    <scope>NUCLEOTIDE SEQUENCE [LARGE SCALE GENOMIC DNA]</scope>
    <source>
        <strain evidence="1 2">CGMCC 1.7270</strain>
    </source>
</reference>
<dbReference type="AlphaFoldDB" id="V6S5I7"/>
<sequence>MLSKENKFHIGNNKLNSLKNSNVLNSSQKEFVHQLTATLRMEYFEENAFENHAQYYNIYLPEMKRIGKLLFTQAQLISYFSSLDNVDDSVISQKLPGEGEIGGGGGGGTSNCNCSSSDDWCVWGSSCFVWSCERTVNCGWWLQEVCNGLCVSN</sequence>
<comment type="caution">
    <text evidence="1">The sequence shown here is derived from an EMBL/GenBank/DDBJ whole genome shotgun (WGS) entry which is preliminary data.</text>
</comment>
<organism evidence="1 2">
    <name type="scientific">Flavobacterium cauense R2A-7</name>
    <dbReference type="NCBI Taxonomy" id="1341154"/>
    <lineage>
        <taxon>Bacteria</taxon>
        <taxon>Pseudomonadati</taxon>
        <taxon>Bacteroidota</taxon>
        <taxon>Flavobacteriia</taxon>
        <taxon>Flavobacteriales</taxon>
        <taxon>Flavobacteriaceae</taxon>
        <taxon>Flavobacterium</taxon>
    </lineage>
</organism>
<gene>
    <name evidence="1" type="ORF">IP98_01114</name>
</gene>
<evidence type="ECO:0000313" key="1">
    <source>
        <dbReference type="EMBL" id="TWI13133.1"/>
    </source>
</evidence>
<dbReference type="Proteomes" id="UP000319848">
    <property type="component" value="Unassembled WGS sequence"/>
</dbReference>
<protein>
    <submittedName>
        <fullName evidence="1">Uncharacterized protein</fullName>
    </submittedName>
</protein>
<dbReference type="EMBL" id="VLKQ01000004">
    <property type="protein sequence ID" value="TWI13133.1"/>
    <property type="molecule type" value="Genomic_DNA"/>
</dbReference>
<dbReference type="STRING" id="1341154.FCR2A7T_03770"/>
<evidence type="ECO:0000313" key="2">
    <source>
        <dbReference type="Proteomes" id="UP000319848"/>
    </source>
</evidence>
<proteinExistence type="predicted"/>
<dbReference type="NCBIfam" id="NF033852">
    <property type="entry name" value="fulvocin_rel"/>
    <property type="match status" value="1"/>
</dbReference>
<name>V6S5I7_9FLAO</name>
<keyword evidence="2" id="KW-1185">Reference proteome</keyword>
<accession>V6S5I7</accession>